<dbReference type="EC" id="2.3.2.27" evidence="4"/>
<proteinExistence type="predicted"/>
<keyword evidence="11" id="KW-0833">Ubl conjugation pathway</keyword>
<evidence type="ECO:0000256" key="11">
    <source>
        <dbReference type="ARBA" id="ARBA00022786"/>
    </source>
</evidence>
<dbReference type="InterPro" id="IPR011016">
    <property type="entry name" value="Znf_RING-CH"/>
</dbReference>
<dbReference type="CDD" id="cd16699">
    <property type="entry name" value="RING_CH-C4HC3_MARCH2-like"/>
    <property type="match status" value="1"/>
</dbReference>
<keyword evidence="6" id="KW-0808">Transferase</keyword>
<keyword evidence="8" id="KW-0479">Metal-binding</keyword>
<dbReference type="GO" id="GO:0010008">
    <property type="term" value="C:endosome membrane"/>
    <property type="evidence" value="ECO:0007669"/>
    <property type="project" value="UniProtKB-SubCell"/>
</dbReference>
<dbReference type="PROSITE" id="PS51292">
    <property type="entry name" value="ZF_RING_CH"/>
    <property type="match status" value="1"/>
</dbReference>
<evidence type="ECO:0000256" key="12">
    <source>
        <dbReference type="ARBA" id="ARBA00022833"/>
    </source>
</evidence>
<keyword evidence="19" id="KW-1185">Reference proteome</keyword>
<evidence type="ECO:0000256" key="4">
    <source>
        <dbReference type="ARBA" id="ARBA00012483"/>
    </source>
</evidence>
<comment type="caution">
    <text evidence="18">The sequence shown here is derived from an EMBL/GenBank/DDBJ whole genome shotgun (WGS) entry which is preliminary data.</text>
</comment>
<keyword evidence="14 16" id="KW-0472">Membrane</keyword>
<sequence length="248" mass="27700">MACEEATCVLPASTVTLFKPQLEPAGDETPVAPEEEEGEAEESKGLGPSDLTGPSTNSVCVDEPFCRICHEGGRGGEELLSPCECAGSMAMVHRACLERWLTASNTSRCELCHFQFALERLPKPLTEWFATPSMQHQRRTLCGDAVCFLFITPLASLSGWLCVQGAMDLYYSNGMEAMGLIALTLALFTIYLFWTVVSLRYHIHLFRTWKETNQRVRLQMPLPPRTEAKQQALSFFFLSKDYSKETVV</sequence>
<keyword evidence="12" id="KW-0862">Zinc</keyword>
<dbReference type="Pfam" id="PF12906">
    <property type="entry name" value="RINGv"/>
    <property type="match status" value="1"/>
</dbReference>
<evidence type="ECO:0000256" key="14">
    <source>
        <dbReference type="ARBA" id="ARBA00023136"/>
    </source>
</evidence>
<dbReference type="GO" id="GO:0006897">
    <property type="term" value="P:endocytosis"/>
    <property type="evidence" value="ECO:0007669"/>
    <property type="project" value="UniProtKB-KW"/>
</dbReference>
<evidence type="ECO:0000256" key="2">
    <source>
        <dbReference type="ARBA" id="ARBA00004337"/>
    </source>
</evidence>
<evidence type="ECO:0000256" key="3">
    <source>
        <dbReference type="ARBA" id="ARBA00004906"/>
    </source>
</evidence>
<keyword evidence="7 16" id="KW-0812">Transmembrane</keyword>
<feature type="domain" description="RING-CH-type" evidence="17">
    <location>
        <begin position="58"/>
        <end position="119"/>
    </location>
</feature>
<evidence type="ECO:0000256" key="9">
    <source>
        <dbReference type="ARBA" id="ARBA00022753"/>
    </source>
</evidence>
<feature type="transmembrane region" description="Helical" evidence="16">
    <location>
        <begin position="178"/>
        <end position="197"/>
    </location>
</feature>
<evidence type="ECO:0000256" key="13">
    <source>
        <dbReference type="ARBA" id="ARBA00022989"/>
    </source>
</evidence>
<evidence type="ECO:0000256" key="16">
    <source>
        <dbReference type="SAM" id="Phobius"/>
    </source>
</evidence>
<keyword evidence="5" id="KW-0254">Endocytosis</keyword>
<feature type="region of interest" description="Disordered" evidence="15">
    <location>
        <begin position="20"/>
        <end position="56"/>
    </location>
</feature>
<organism evidence="18 19">
    <name type="scientific">Coilia grayii</name>
    <name type="common">Gray's grenadier anchovy</name>
    <dbReference type="NCBI Taxonomy" id="363190"/>
    <lineage>
        <taxon>Eukaryota</taxon>
        <taxon>Metazoa</taxon>
        <taxon>Chordata</taxon>
        <taxon>Craniata</taxon>
        <taxon>Vertebrata</taxon>
        <taxon>Euteleostomi</taxon>
        <taxon>Actinopterygii</taxon>
        <taxon>Neopterygii</taxon>
        <taxon>Teleostei</taxon>
        <taxon>Clupei</taxon>
        <taxon>Clupeiformes</taxon>
        <taxon>Clupeoidei</taxon>
        <taxon>Engraulidae</taxon>
        <taxon>Coilinae</taxon>
        <taxon>Coilia</taxon>
    </lineage>
</organism>
<accession>A0ABD1JQ37</accession>
<comment type="catalytic activity">
    <reaction evidence="1">
        <text>S-ubiquitinyl-[E2 ubiquitin-conjugating enzyme]-L-cysteine + [acceptor protein]-L-lysine = [E2 ubiquitin-conjugating enzyme]-L-cysteine + N(6)-ubiquitinyl-[acceptor protein]-L-lysine.</text>
        <dbReference type="EC" id="2.3.2.27"/>
    </reaction>
</comment>
<protein>
    <recommendedName>
        <fullName evidence="4">RING-type E3 ubiquitin transferase</fullName>
        <ecNumber evidence="4">2.3.2.27</ecNumber>
    </recommendedName>
</protein>
<reference evidence="18 19" key="1">
    <citation type="submission" date="2024-09" db="EMBL/GenBank/DDBJ databases">
        <title>A chromosome-level genome assembly of Gray's grenadier anchovy, Coilia grayii.</title>
        <authorList>
            <person name="Fu Z."/>
        </authorList>
    </citation>
    <scope>NUCLEOTIDE SEQUENCE [LARGE SCALE GENOMIC DNA]</scope>
    <source>
        <strain evidence="18">G4</strain>
        <tissue evidence="18">Muscle</tissue>
    </source>
</reference>
<keyword evidence="10" id="KW-0863">Zinc-finger</keyword>
<evidence type="ECO:0000256" key="1">
    <source>
        <dbReference type="ARBA" id="ARBA00000900"/>
    </source>
</evidence>
<keyword evidence="13 16" id="KW-1133">Transmembrane helix</keyword>
<evidence type="ECO:0000313" key="19">
    <source>
        <dbReference type="Proteomes" id="UP001591681"/>
    </source>
</evidence>
<dbReference type="AlphaFoldDB" id="A0ABD1JQ37"/>
<evidence type="ECO:0000256" key="6">
    <source>
        <dbReference type="ARBA" id="ARBA00022679"/>
    </source>
</evidence>
<evidence type="ECO:0000259" key="17">
    <source>
        <dbReference type="PROSITE" id="PS51292"/>
    </source>
</evidence>
<evidence type="ECO:0000256" key="15">
    <source>
        <dbReference type="SAM" id="MobiDB-lite"/>
    </source>
</evidence>
<evidence type="ECO:0000313" key="18">
    <source>
        <dbReference type="EMBL" id="KAL2088972.1"/>
    </source>
</evidence>
<dbReference type="EMBL" id="JBHFQA010000013">
    <property type="protein sequence ID" value="KAL2088972.1"/>
    <property type="molecule type" value="Genomic_DNA"/>
</dbReference>
<evidence type="ECO:0000256" key="8">
    <source>
        <dbReference type="ARBA" id="ARBA00022723"/>
    </source>
</evidence>
<dbReference type="PANTHER" id="PTHR46065">
    <property type="entry name" value="E3 UBIQUITIN-PROTEIN LIGASE MARCH 2/3 FAMILY MEMBER"/>
    <property type="match status" value="1"/>
</dbReference>
<dbReference type="GO" id="GO:0061630">
    <property type="term" value="F:ubiquitin protein ligase activity"/>
    <property type="evidence" value="ECO:0007669"/>
    <property type="project" value="UniProtKB-EC"/>
</dbReference>
<evidence type="ECO:0000256" key="5">
    <source>
        <dbReference type="ARBA" id="ARBA00022583"/>
    </source>
</evidence>
<gene>
    <name evidence="18" type="ORF">ACEWY4_015871</name>
</gene>
<comment type="pathway">
    <text evidence="3">Protein modification; protein ubiquitination.</text>
</comment>
<comment type="subcellular location">
    <subcellularLocation>
        <location evidence="2">Endosome membrane</location>
        <topology evidence="2">Multi-pass membrane protein</topology>
    </subcellularLocation>
</comment>
<evidence type="ECO:0000256" key="7">
    <source>
        <dbReference type="ARBA" id="ARBA00022692"/>
    </source>
</evidence>
<dbReference type="PANTHER" id="PTHR46065:SF1">
    <property type="entry name" value="E3 UBIQUITIN-PROTEIN LIGASE MARCH3-LIKE"/>
    <property type="match status" value="1"/>
</dbReference>
<keyword evidence="9" id="KW-0967">Endosome</keyword>
<dbReference type="Gene3D" id="3.30.40.10">
    <property type="entry name" value="Zinc/RING finger domain, C3HC4 (zinc finger)"/>
    <property type="match status" value="1"/>
</dbReference>
<dbReference type="Proteomes" id="UP001591681">
    <property type="component" value="Unassembled WGS sequence"/>
</dbReference>
<feature type="transmembrane region" description="Helical" evidence="16">
    <location>
        <begin position="145"/>
        <end position="166"/>
    </location>
</feature>
<dbReference type="SUPFAM" id="SSF57850">
    <property type="entry name" value="RING/U-box"/>
    <property type="match status" value="1"/>
</dbReference>
<dbReference type="FunFam" id="3.30.40.10:FF:000119">
    <property type="entry name" value="E3 ubiquitin-protein ligase MARCH2"/>
    <property type="match status" value="1"/>
</dbReference>
<evidence type="ECO:0000256" key="10">
    <source>
        <dbReference type="ARBA" id="ARBA00022771"/>
    </source>
</evidence>
<name>A0ABD1JQ37_9TELE</name>
<dbReference type="SMART" id="SM00744">
    <property type="entry name" value="RINGv"/>
    <property type="match status" value="1"/>
</dbReference>
<dbReference type="GO" id="GO:0008270">
    <property type="term" value="F:zinc ion binding"/>
    <property type="evidence" value="ECO:0007669"/>
    <property type="project" value="UniProtKB-KW"/>
</dbReference>
<dbReference type="InterPro" id="IPR013083">
    <property type="entry name" value="Znf_RING/FYVE/PHD"/>
</dbReference>